<name>A0A8J6M773_9FIRM</name>
<proteinExistence type="predicted"/>
<evidence type="ECO:0000313" key="1">
    <source>
        <dbReference type="EMBL" id="MBC5736127.1"/>
    </source>
</evidence>
<keyword evidence="2" id="KW-1185">Reference proteome</keyword>
<organism evidence="1 2">
    <name type="scientific">Lawsonibacter faecis</name>
    <dbReference type="NCBI Taxonomy" id="2763052"/>
    <lineage>
        <taxon>Bacteria</taxon>
        <taxon>Bacillati</taxon>
        <taxon>Bacillota</taxon>
        <taxon>Clostridia</taxon>
        <taxon>Eubacteriales</taxon>
        <taxon>Oscillospiraceae</taxon>
        <taxon>Lawsonibacter</taxon>
    </lineage>
</organism>
<gene>
    <name evidence="1" type="ORF">H8S62_03770</name>
</gene>
<accession>A0A8J6M773</accession>
<dbReference type="AlphaFoldDB" id="A0A8J6M773"/>
<protein>
    <submittedName>
        <fullName evidence="1">ImmA/IrrE family metallo-endopeptidase</fullName>
    </submittedName>
</protein>
<dbReference type="Proteomes" id="UP000607645">
    <property type="component" value="Unassembled WGS sequence"/>
</dbReference>
<sequence length="150" mass="17113">MENLDSLYQWLCGEGVFLFDRQLPFSNDGTKALTIQLNGADAWGIFLDKGRMKTRAEEESAALHEAGHYATGATHRVCSPYDLVEKHERKADKWAVERKLSAEELDDAVAEGCTELWSLAERFGVTEEFMRRAVCWYTYGNLAVEEYMSF</sequence>
<dbReference type="RefSeq" id="WP_155149328.1">
    <property type="nucleotide sequence ID" value="NZ_JACOPQ010000002.1"/>
</dbReference>
<reference evidence="1" key="1">
    <citation type="submission" date="2020-08" db="EMBL/GenBank/DDBJ databases">
        <title>Genome public.</title>
        <authorList>
            <person name="Liu C."/>
            <person name="Sun Q."/>
        </authorList>
    </citation>
    <scope>NUCLEOTIDE SEQUENCE</scope>
    <source>
        <strain evidence="1">NSJ-52</strain>
    </source>
</reference>
<evidence type="ECO:0000313" key="2">
    <source>
        <dbReference type="Proteomes" id="UP000607645"/>
    </source>
</evidence>
<comment type="caution">
    <text evidence="1">The sequence shown here is derived from an EMBL/GenBank/DDBJ whole genome shotgun (WGS) entry which is preliminary data.</text>
</comment>
<dbReference type="EMBL" id="JACOPQ010000002">
    <property type="protein sequence ID" value="MBC5736127.1"/>
    <property type="molecule type" value="Genomic_DNA"/>
</dbReference>